<gene>
    <name evidence="7" type="ORF">ONB1V03_LOCUS21607</name>
</gene>
<accession>A0A7R9R072</accession>
<dbReference type="Pfam" id="PF00644">
    <property type="entry name" value="PARP"/>
    <property type="match status" value="1"/>
</dbReference>
<dbReference type="GO" id="GO:1990404">
    <property type="term" value="F:NAD+-protein mono-ADP-ribosyltransferase activity"/>
    <property type="evidence" value="ECO:0007669"/>
    <property type="project" value="TreeGrafter"/>
</dbReference>
<dbReference type="GO" id="GO:0005730">
    <property type="term" value="C:nucleolus"/>
    <property type="evidence" value="ECO:0007669"/>
    <property type="project" value="TreeGrafter"/>
</dbReference>
<dbReference type="PANTHER" id="PTHR10459">
    <property type="entry name" value="DNA LIGASE"/>
    <property type="match status" value="1"/>
</dbReference>
<name>A0A7R9R072_9ACAR</name>
<evidence type="ECO:0000313" key="8">
    <source>
        <dbReference type="Proteomes" id="UP000728032"/>
    </source>
</evidence>
<dbReference type="Proteomes" id="UP000728032">
    <property type="component" value="Unassembled WGS sequence"/>
</dbReference>
<dbReference type="PANTHER" id="PTHR10459:SF60">
    <property type="entry name" value="POLY [ADP-RIBOSE] POLYMERASE 2"/>
    <property type="match status" value="1"/>
</dbReference>
<evidence type="ECO:0000259" key="6">
    <source>
        <dbReference type="PROSITE" id="PS51059"/>
    </source>
</evidence>
<dbReference type="Gene3D" id="3.90.228.10">
    <property type="match status" value="1"/>
</dbReference>
<evidence type="ECO:0000256" key="4">
    <source>
        <dbReference type="ARBA" id="ARBA00033987"/>
    </source>
</evidence>
<dbReference type="EMBL" id="OC957726">
    <property type="protein sequence ID" value="CAD7665049.1"/>
    <property type="molecule type" value="Genomic_DNA"/>
</dbReference>
<keyword evidence="3 5" id="KW-0520">NAD</keyword>
<dbReference type="GO" id="GO:0006302">
    <property type="term" value="P:double-strand break repair"/>
    <property type="evidence" value="ECO:0007669"/>
    <property type="project" value="TreeGrafter"/>
</dbReference>
<protein>
    <recommendedName>
        <fullName evidence="5">Poly [ADP-ribose] polymerase</fullName>
        <shortName evidence="5">PARP</shortName>
        <ecNumber evidence="5">2.4.2.-</ecNumber>
    </recommendedName>
</protein>
<organism evidence="7">
    <name type="scientific">Oppiella nova</name>
    <dbReference type="NCBI Taxonomy" id="334625"/>
    <lineage>
        <taxon>Eukaryota</taxon>
        <taxon>Metazoa</taxon>
        <taxon>Ecdysozoa</taxon>
        <taxon>Arthropoda</taxon>
        <taxon>Chelicerata</taxon>
        <taxon>Arachnida</taxon>
        <taxon>Acari</taxon>
        <taxon>Acariformes</taxon>
        <taxon>Sarcoptiformes</taxon>
        <taxon>Oribatida</taxon>
        <taxon>Brachypylina</taxon>
        <taxon>Oppioidea</taxon>
        <taxon>Oppiidae</taxon>
        <taxon>Oppiella</taxon>
    </lineage>
</organism>
<feature type="domain" description="PARP catalytic" evidence="6">
    <location>
        <begin position="1"/>
        <end position="167"/>
    </location>
</feature>
<evidence type="ECO:0000313" key="7">
    <source>
        <dbReference type="EMBL" id="CAD7665049.1"/>
    </source>
</evidence>
<dbReference type="OrthoDB" id="429950at2759"/>
<keyword evidence="2 5" id="KW-0808">Transferase</keyword>
<comment type="catalytic activity">
    <reaction evidence="4">
        <text>NAD(+) + (ADP-D-ribosyl)n-acceptor = nicotinamide + (ADP-D-ribosyl)n+1-acceptor + H(+).</text>
        <dbReference type="EC" id="2.4.2.30"/>
    </reaction>
</comment>
<dbReference type="GO" id="GO:0070212">
    <property type="term" value="P:protein poly-ADP-ribosylation"/>
    <property type="evidence" value="ECO:0007669"/>
    <property type="project" value="TreeGrafter"/>
</dbReference>
<dbReference type="SUPFAM" id="SSF56399">
    <property type="entry name" value="ADP-ribosylation"/>
    <property type="match status" value="1"/>
</dbReference>
<sequence length="167" mass="18881">RNEEECQLILQYIHNTTHYGKAIVKSVYRVNRNGEEKAFDGTGVDNRWLLWHGTRAANVLSILAKGLQKSPLSAEISGHLFGKGVYFADMFTKSQGYSSSGAFGQKFMFLSEVSLGAVQDVRIRDLLEKPYTLDKDKHSLKASHTQYTPDPQSSVYWKGRRLSITHL</sequence>
<evidence type="ECO:0000256" key="1">
    <source>
        <dbReference type="ARBA" id="ARBA00022676"/>
    </source>
</evidence>
<evidence type="ECO:0000256" key="5">
    <source>
        <dbReference type="RuleBase" id="RU362114"/>
    </source>
</evidence>
<keyword evidence="1 5" id="KW-0328">Glycosyltransferase</keyword>
<dbReference type="GO" id="GO:0003950">
    <property type="term" value="F:NAD+ poly-ADP-ribosyltransferase activity"/>
    <property type="evidence" value="ECO:0007669"/>
    <property type="project" value="UniProtKB-UniRule"/>
</dbReference>
<dbReference type="InterPro" id="IPR012317">
    <property type="entry name" value="Poly(ADP-ribose)pol_cat_dom"/>
</dbReference>
<feature type="non-terminal residue" evidence="7">
    <location>
        <position position="1"/>
    </location>
</feature>
<evidence type="ECO:0000256" key="2">
    <source>
        <dbReference type="ARBA" id="ARBA00022679"/>
    </source>
</evidence>
<dbReference type="EMBL" id="CAJPVJ010042901">
    <property type="protein sequence ID" value="CAG2182186.1"/>
    <property type="molecule type" value="Genomic_DNA"/>
</dbReference>
<dbReference type="PROSITE" id="PS51059">
    <property type="entry name" value="PARP_CATALYTIC"/>
    <property type="match status" value="1"/>
</dbReference>
<keyword evidence="8" id="KW-1185">Reference proteome</keyword>
<reference evidence="7" key="1">
    <citation type="submission" date="2020-11" db="EMBL/GenBank/DDBJ databases">
        <authorList>
            <person name="Tran Van P."/>
        </authorList>
    </citation>
    <scope>NUCLEOTIDE SEQUENCE</scope>
</reference>
<dbReference type="EC" id="2.4.2.-" evidence="5"/>
<dbReference type="AlphaFoldDB" id="A0A7R9R072"/>
<dbReference type="InterPro" id="IPR050800">
    <property type="entry name" value="ARTD/PARP"/>
</dbReference>
<proteinExistence type="predicted"/>
<evidence type="ECO:0000256" key="3">
    <source>
        <dbReference type="ARBA" id="ARBA00023027"/>
    </source>
</evidence>